<evidence type="ECO:0000313" key="10">
    <source>
        <dbReference type="EMBL" id="PSL57280.1"/>
    </source>
</evidence>
<dbReference type="Gene3D" id="1.20.1640.10">
    <property type="entry name" value="Multidrug efflux transporter AcrB transmembrane domain"/>
    <property type="match status" value="2"/>
</dbReference>
<protein>
    <submittedName>
        <fullName evidence="10">RND superfamily putative drug exporter</fullName>
    </submittedName>
</protein>
<dbReference type="InterPro" id="IPR050545">
    <property type="entry name" value="Mycobact_MmpL"/>
</dbReference>
<proteinExistence type="inferred from homology"/>
<evidence type="ECO:0000256" key="7">
    <source>
        <dbReference type="SAM" id="MobiDB-lite"/>
    </source>
</evidence>
<evidence type="ECO:0000256" key="1">
    <source>
        <dbReference type="ARBA" id="ARBA00004651"/>
    </source>
</evidence>
<evidence type="ECO:0000259" key="9">
    <source>
        <dbReference type="PROSITE" id="PS50156"/>
    </source>
</evidence>
<dbReference type="InterPro" id="IPR000731">
    <property type="entry name" value="SSD"/>
</dbReference>
<dbReference type="InterPro" id="IPR004869">
    <property type="entry name" value="MMPL_dom"/>
</dbReference>
<accession>A0A2P8IFQ5</accession>
<keyword evidence="11" id="KW-1185">Reference proteome</keyword>
<evidence type="ECO:0000256" key="8">
    <source>
        <dbReference type="SAM" id="Phobius"/>
    </source>
</evidence>
<dbReference type="PANTHER" id="PTHR33406">
    <property type="entry name" value="MEMBRANE PROTEIN MJ1562-RELATED"/>
    <property type="match status" value="1"/>
</dbReference>
<dbReference type="AlphaFoldDB" id="A0A2P8IFQ5"/>
<feature type="transmembrane region" description="Helical" evidence="8">
    <location>
        <begin position="194"/>
        <end position="218"/>
    </location>
</feature>
<comment type="caution">
    <text evidence="10">The sequence shown here is derived from an EMBL/GenBank/DDBJ whole genome shotgun (WGS) entry which is preliminary data.</text>
</comment>
<keyword evidence="6 8" id="KW-0472">Membrane</keyword>
<dbReference type="EMBL" id="PYAX01000002">
    <property type="protein sequence ID" value="PSL57280.1"/>
    <property type="molecule type" value="Genomic_DNA"/>
</dbReference>
<comment type="subcellular location">
    <subcellularLocation>
        <location evidence="1">Cell membrane</location>
        <topology evidence="1">Multi-pass membrane protein</topology>
    </subcellularLocation>
</comment>
<evidence type="ECO:0000256" key="3">
    <source>
        <dbReference type="ARBA" id="ARBA00022475"/>
    </source>
</evidence>
<keyword evidence="3" id="KW-1003">Cell membrane</keyword>
<reference evidence="10 11" key="1">
    <citation type="submission" date="2018-03" db="EMBL/GenBank/DDBJ databases">
        <title>Genomic Encyclopedia of Type Strains, Phase III (KMG-III): the genomes of soil and plant-associated and newly described type strains.</title>
        <authorList>
            <person name="Whitman W."/>
        </authorList>
    </citation>
    <scope>NUCLEOTIDE SEQUENCE [LARGE SCALE GENOMIC DNA]</scope>
    <source>
        <strain evidence="10 11">CGMCC 4.7097</strain>
    </source>
</reference>
<feature type="transmembrane region" description="Helical" evidence="8">
    <location>
        <begin position="392"/>
        <end position="410"/>
    </location>
</feature>
<keyword evidence="5 8" id="KW-1133">Transmembrane helix</keyword>
<feature type="region of interest" description="Disordered" evidence="7">
    <location>
        <begin position="1"/>
        <end position="23"/>
    </location>
</feature>
<organism evidence="10 11">
    <name type="scientific">Saccharothrix carnea</name>
    <dbReference type="NCBI Taxonomy" id="1280637"/>
    <lineage>
        <taxon>Bacteria</taxon>
        <taxon>Bacillati</taxon>
        <taxon>Actinomycetota</taxon>
        <taxon>Actinomycetes</taxon>
        <taxon>Pseudonocardiales</taxon>
        <taxon>Pseudonocardiaceae</taxon>
        <taxon>Saccharothrix</taxon>
    </lineage>
</organism>
<feature type="transmembrane region" description="Helical" evidence="8">
    <location>
        <begin position="301"/>
        <end position="322"/>
    </location>
</feature>
<feature type="transmembrane region" description="Helical" evidence="8">
    <location>
        <begin position="334"/>
        <end position="356"/>
    </location>
</feature>
<evidence type="ECO:0000256" key="6">
    <source>
        <dbReference type="ARBA" id="ARBA00023136"/>
    </source>
</evidence>
<evidence type="ECO:0000256" key="5">
    <source>
        <dbReference type="ARBA" id="ARBA00022989"/>
    </source>
</evidence>
<feature type="transmembrane region" description="Helical" evidence="8">
    <location>
        <begin position="569"/>
        <end position="590"/>
    </location>
</feature>
<comment type="similarity">
    <text evidence="2">Belongs to the resistance-nodulation-cell division (RND) (TC 2.A.6) family. MmpL subfamily.</text>
</comment>
<dbReference type="RefSeq" id="WP_106614248.1">
    <property type="nucleotide sequence ID" value="NZ_PYAX01000002.1"/>
</dbReference>
<feature type="transmembrane region" description="Helical" evidence="8">
    <location>
        <begin position="29"/>
        <end position="47"/>
    </location>
</feature>
<keyword evidence="4 8" id="KW-0812">Transmembrane</keyword>
<dbReference type="GO" id="GO:0005886">
    <property type="term" value="C:plasma membrane"/>
    <property type="evidence" value="ECO:0007669"/>
    <property type="project" value="UniProtKB-SubCell"/>
</dbReference>
<dbReference type="PROSITE" id="PS50156">
    <property type="entry name" value="SSD"/>
    <property type="match status" value="1"/>
</dbReference>
<dbReference type="Pfam" id="PF03176">
    <property type="entry name" value="MMPL"/>
    <property type="match status" value="2"/>
</dbReference>
<gene>
    <name evidence="10" type="ORF">B0I31_102258</name>
</gene>
<dbReference type="Proteomes" id="UP000241118">
    <property type="component" value="Unassembled WGS sequence"/>
</dbReference>
<feature type="transmembrane region" description="Helical" evidence="8">
    <location>
        <begin position="544"/>
        <end position="562"/>
    </location>
</feature>
<feature type="transmembrane region" description="Helical" evidence="8">
    <location>
        <begin position="258"/>
        <end position="280"/>
    </location>
</feature>
<evidence type="ECO:0000313" key="11">
    <source>
        <dbReference type="Proteomes" id="UP000241118"/>
    </source>
</evidence>
<name>A0A2P8IFQ5_SACCR</name>
<feature type="transmembrane region" description="Helical" evidence="8">
    <location>
        <begin position="602"/>
        <end position="622"/>
    </location>
</feature>
<dbReference type="SUPFAM" id="SSF82866">
    <property type="entry name" value="Multidrug efflux transporter AcrB transmembrane domain"/>
    <property type="match status" value="2"/>
</dbReference>
<sequence length="717" mass="75232">MATSAGKRRSDEGEDGNESARTRTKRGRWLVPALLLVAWVVIGAVGTDHQARLGEVLENSAEAFLPASAEATRVAEIKKTFQTEAISPALLIFNRDGGLTDADQSFLRAKQAEIAGLKHPDLDPLGGLADRTLPVIRSDDGEAAQIVVALDAALGDKEVGVAKELRRIAGEGIPVGLEVNLTGPAGIGVDLDGVFGAIDGMLLLVTVGAVVVILLLIYRSPLMPLIVLMSSGLALTTASAVVYLLARDGVLTLDSQGQGILMVLVFGAATDYALLVVARFREELHLTANRFDAVVKSVRACVAPLFAAAGTVALGLLCLLLSDLNNNRSLGPVGAIGVAASLAVTLTFLPALLALFGRASFWPFLPGHDGRAQRHGLLAEVADLVTRKPRTVWAGTLVLLLAAAAFAPQFRASGLDYVDTFTEDTESVRGLEVSAEHFPGGANPPGTIIARTDQRDAVIAAARAVDGVARVTPTVDPETGQPEETNGLSSIDVTLRDISTSRAAQDTVVRLREAVHAVPGAEALVGGGSAALLDTRTTAERDRWVIIPALLVVVLLMLVLLLRSLLAPLLLTLTVAVSYAATTGVAALVFNELFEFADTDPSLPVLAFVFIAALGTDYNIFLMHRIRQETAEHGTGEGTRRGLTLVGGVIVSAGVVLAATFGALAVLPLVGLVQMAFLVSFGVLLDTLVVRSLLVPALTIHIGRRFWWPGKPARPDA</sequence>
<evidence type="ECO:0000256" key="4">
    <source>
        <dbReference type="ARBA" id="ARBA00022692"/>
    </source>
</evidence>
<dbReference type="PANTHER" id="PTHR33406:SF6">
    <property type="entry name" value="MEMBRANE PROTEIN YDGH-RELATED"/>
    <property type="match status" value="1"/>
</dbReference>
<dbReference type="OrthoDB" id="2365435at2"/>
<feature type="domain" description="SSD" evidence="9">
    <location>
        <begin position="573"/>
        <end position="700"/>
    </location>
</feature>
<feature type="transmembrane region" description="Helical" evidence="8">
    <location>
        <begin position="672"/>
        <end position="694"/>
    </location>
</feature>
<evidence type="ECO:0000256" key="2">
    <source>
        <dbReference type="ARBA" id="ARBA00010157"/>
    </source>
</evidence>
<feature type="transmembrane region" description="Helical" evidence="8">
    <location>
        <begin position="225"/>
        <end position="246"/>
    </location>
</feature>
<feature type="transmembrane region" description="Helical" evidence="8">
    <location>
        <begin position="643"/>
        <end position="666"/>
    </location>
</feature>